<dbReference type="Proteomes" id="UP001153069">
    <property type="component" value="Unassembled WGS sequence"/>
</dbReference>
<gene>
    <name evidence="9" type="ORF">SEMRO_981_G227550.1</name>
</gene>
<feature type="transmembrane region" description="Helical" evidence="8">
    <location>
        <begin position="335"/>
        <end position="360"/>
    </location>
</feature>
<evidence type="ECO:0000313" key="9">
    <source>
        <dbReference type="EMBL" id="CAB9519013.1"/>
    </source>
</evidence>
<feature type="transmembrane region" description="Helical" evidence="8">
    <location>
        <begin position="41"/>
        <end position="63"/>
    </location>
</feature>
<proteinExistence type="inferred from homology"/>
<dbReference type="SUPFAM" id="SSF103473">
    <property type="entry name" value="MFS general substrate transporter"/>
    <property type="match status" value="1"/>
</dbReference>
<name>A0A9N8HQG0_9STRA</name>
<evidence type="ECO:0000256" key="3">
    <source>
        <dbReference type="ARBA" id="ARBA00022448"/>
    </source>
</evidence>
<feature type="transmembrane region" description="Helical" evidence="8">
    <location>
        <begin position="401"/>
        <end position="423"/>
    </location>
</feature>
<feature type="compositionally biased region" description="Acidic residues" evidence="7">
    <location>
        <begin position="255"/>
        <end position="264"/>
    </location>
</feature>
<dbReference type="Pfam" id="PF01733">
    <property type="entry name" value="Nucleoside_tran"/>
    <property type="match status" value="1"/>
</dbReference>
<evidence type="ECO:0000313" key="10">
    <source>
        <dbReference type="Proteomes" id="UP001153069"/>
    </source>
</evidence>
<dbReference type="InterPro" id="IPR036259">
    <property type="entry name" value="MFS_trans_sf"/>
</dbReference>
<evidence type="ECO:0000256" key="6">
    <source>
        <dbReference type="ARBA" id="ARBA00023136"/>
    </source>
</evidence>
<organism evidence="9 10">
    <name type="scientific">Seminavis robusta</name>
    <dbReference type="NCBI Taxonomy" id="568900"/>
    <lineage>
        <taxon>Eukaryota</taxon>
        <taxon>Sar</taxon>
        <taxon>Stramenopiles</taxon>
        <taxon>Ochrophyta</taxon>
        <taxon>Bacillariophyta</taxon>
        <taxon>Bacillariophyceae</taxon>
        <taxon>Bacillariophycidae</taxon>
        <taxon>Naviculales</taxon>
        <taxon>Naviculaceae</taxon>
        <taxon>Seminavis</taxon>
    </lineage>
</organism>
<comment type="caution">
    <text evidence="9">The sequence shown here is derived from an EMBL/GenBank/DDBJ whole genome shotgun (WGS) entry which is preliminary data.</text>
</comment>
<evidence type="ECO:0000256" key="5">
    <source>
        <dbReference type="ARBA" id="ARBA00022989"/>
    </source>
</evidence>
<feature type="transmembrane region" description="Helical" evidence="8">
    <location>
        <begin position="435"/>
        <end position="459"/>
    </location>
</feature>
<evidence type="ECO:0000256" key="2">
    <source>
        <dbReference type="ARBA" id="ARBA00007965"/>
    </source>
</evidence>
<feature type="transmembrane region" description="Helical" evidence="8">
    <location>
        <begin position="109"/>
        <end position="128"/>
    </location>
</feature>
<protein>
    <submittedName>
        <fullName evidence="9">Uncharacterized protein</fullName>
    </submittedName>
</protein>
<keyword evidence="3" id="KW-0813">Transport</keyword>
<keyword evidence="10" id="KW-1185">Reference proteome</keyword>
<comment type="subcellular location">
    <subcellularLocation>
        <location evidence="1">Membrane</location>
        <topology evidence="1">Multi-pass membrane protein</topology>
    </subcellularLocation>
</comment>
<feature type="transmembrane region" description="Helical" evidence="8">
    <location>
        <begin position="167"/>
        <end position="187"/>
    </location>
</feature>
<dbReference type="AlphaFoldDB" id="A0A9N8HQG0"/>
<dbReference type="GO" id="GO:0005886">
    <property type="term" value="C:plasma membrane"/>
    <property type="evidence" value="ECO:0007669"/>
    <property type="project" value="TreeGrafter"/>
</dbReference>
<feature type="region of interest" description="Disordered" evidence="7">
    <location>
        <begin position="252"/>
        <end position="281"/>
    </location>
</feature>
<evidence type="ECO:0000256" key="8">
    <source>
        <dbReference type="SAM" id="Phobius"/>
    </source>
</evidence>
<feature type="transmembrane region" description="Helical" evidence="8">
    <location>
        <begin position="75"/>
        <end position="97"/>
    </location>
</feature>
<keyword evidence="4 8" id="KW-0812">Transmembrane</keyword>
<sequence>MEQQEQPQPHQQETLTLIKTMSTTQQSSPSRRLASARLEETWLFFASAVGCTIGWTAVLSNLVYYTDTLGVNSYLYLNLAIYAPLFPITVAQTLWDAEFDRQYSSLKTFQVRGSIGFALMLVSVMGMAKASSSLTWATLLALCLGTASGILHGALKQMASFVYPGCGRLAAAVTAGLQASAVAVLMVSLVFQRQQNDNDNNNSSSSWLYYFYGTISVLVALCWLSFQRLMTHSRDVYRSMLRRDSSIQLSALGQDSEDELDQDSTIEHNNNNHTTTIDNEQRQTLLSADCSPSSSFDLNDNNHDDDDNDEEQVCLEEPLLLFESPLLRMPSTRELLWHSWPLCLAVFLTVASSMAVASWFNRVPSDRESLPQVLFYTRLFADLLSRPATLWLPQLQSSNKILWYLMALVFLRLLFVPYFFIYTTNTTNLLPRSDVTMTLGVFGFAFSSGFITTLVYQLAPRYCPTTSTTRTTAQLRSASAADQEEEEEHPSDNVVLKQTNLLNVCFSASVLLGLLGSLSLSGIAAMDGDSQTIAV</sequence>
<feature type="transmembrane region" description="Helical" evidence="8">
    <location>
        <begin position="501"/>
        <end position="525"/>
    </location>
</feature>
<evidence type="ECO:0000256" key="7">
    <source>
        <dbReference type="SAM" id="MobiDB-lite"/>
    </source>
</evidence>
<reference evidence="9" key="1">
    <citation type="submission" date="2020-06" db="EMBL/GenBank/DDBJ databases">
        <authorList>
            <consortium name="Plant Systems Biology data submission"/>
        </authorList>
    </citation>
    <scope>NUCLEOTIDE SEQUENCE</scope>
    <source>
        <strain evidence="9">D6</strain>
    </source>
</reference>
<dbReference type="PANTHER" id="PTHR10332">
    <property type="entry name" value="EQUILIBRATIVE NUCLEOSIDE TRANSPORTER"/>
    <property type="match status" value="1"/>
</dbReference>
<evidence type="ECO:0000256" key="1">
    <source>
        <dbReference type="ARBA" id="ARBA00004141"/>
    </source>
</evidence>
<dbReference type="GO" id="GO:0005337">
    <property type="term" value="F:nucleoside transmembrane transporter activity"/>
    <property type="evidence" value="ECO:0007669"/>
    <property type="project" value="InterPro"/>
</dbReference>
<evidence type="ECO:0000256" key="4">
    <source>
        <dbReference type="ARBA" id="ARBA00022692"/>
    </source>
</evidence>
<keyword evidence="5 8" id="KW-1133">Transmembrane helix</keyword>
<dbReference type="OrthoDB" id="46396at2759"/>
<dbReference type="Gene3D" id="1.20.1250.20">
    <property type="entry name" value="MFS general substrate transporter like domains"/>
    <property type="match status" value="1"/>
</dbReference>
<feature type="transmembrane region" description="Helical" evidence="8">
    <location>
        <begin position="207"/>
        <end position="226"/>
    </location>
</feature>
<feature type="transmembrane region" description="Helical" evidence="8">
    <location>
        <begin position="134"/>
        <end position="155"/>
    </location>
</feature>
<keyword evidence="6 8" id="KW-0472">Membrane</keyword>
<dbReference type="InterPro" id="IPR002259">
    <property type="entry name" value="Eqnu_transpt"/>
</dbReference>
<accession>A0A9N8HQG0</accession>
<comment type="similarity">
    <text evidence="2">Belongs to the SLC29A/ENT transporter (TC 2.A.57) family.</text>
</comment>
<dbReference type="EMBL" id="CAICTM010000979">
    <property type="protein sequence ID" value="CAB9519013.1"/>
    <property type="molecule type" value="Genomic_DNA"/>
</dbReference>
<dbReference type="PANTHER" id="PTHR10332:SF10">
    <property type="entry name" value="EQUILIBRATIVE NUCLEOSIDE TRANSPORTER 4"/>
    <property type="match status" value="1"/>
</dbReference>
<feature type="compositionally biased region" description="Low complexity" evidence="7">
    <location>
        <begin position="267"/>
        <end position="278"/>
    </location>
</feature>